<feature type="domain" description="YknX-like C-terminal permuted SH3-like" evidence="5">
    <location>
        <begin position="278"/>
        <end position="344"/>
    </location>
</feature>
<dbReference type="Pfam" id="PF25954">
    <property type="entry name" value="Beta-barrel_RND_2"/>
    <property type="match status" value="1"/>
</dbReference>
<evidence type="ECO:0000259" key="4">
    <source>
        <dbReference type="Pfam" id="PF25954"/>
    </source>
</evidence>
<dbReference type="Proteomes" id="UP001595776">
    <property type="component" value="Unassembled WGS sequence"/>
</dbReference>
<dbReference type="InterPro" id="IPR058625">
    <property type="entry name" value="MdtA-like_BSH"/>
</dbReference>
<evidence type="ECO:0000259" key="5">
    <source>
        <dbReference type="Pfam" id="PF25989"/>
    </source>
</evidence>
<keyword evidence="7" id="KW-1185">Reference proteome</keyword>
<organism evidence="6 7">
    <name type="scientific">Kordiimonas lipolytica</name>
    <dbReference type="NCBI Taxonomy" id="1662421"/>
    <lineage>
        <taxon>Bacteria</taxon>
        <taxon>Pseudomonadati</taxon>
        <taxon>Pseudomonadota</taxon>
        <taxon>Alphaproteobacteria</taxon>
        <taxon>Kordiimonadales</taxon>
        <taxon>Kordiimonadaceae</taxon>
        <taxon>Kordiimonas</taxon>
    </lineage>
</organism>
<dbReference type="PANTHER" id="PTHR30469:SF16">
    <property type="entry name" value="HAE1 FAMILY EFFLUX PUMP MFP COMPONENT"/>
    <property type="match status" value="1"/>
</dbReference>
<evidence type="ECO:0000259" key="3">
    <source>
        <dbReference type="Pfam" id="PF25917"/>
    </source>
</evidence>
<feature type="domain" description="CusB-like beta-barrel" evidence="4">
    <location>
        <begin position="199"/>
        <end position="271"/>
    </location>
</feature>
<dbReference type="NCBIfam" id="TIGR01730">
    <property type="entry name" value="RND_mfp"/>
    <property type="match status" value="1"/>
</dbReference>
<dbReference type="InterPro" id="IPR058792">
    <property type="entry name" value="Beta-barrel_RND_2"/>
</dbReference>
<comment type="caution">
    <text evidence="6">The sequence shown here is derived from an EMBL/GenBank/DDBJ whole genome shotgun (WGS) entry which is preliminary data.</text>
</comment>
<evidence type="ECO:0000313" key="7">
    <source>
        <dbReference type="Proteomes" id="UP001595776"/>
    </source>
</evidence>
<feature type="coiled-coil region" evidence="2">
    <location>
        <begin position="90"/>
        <end position="126"/>
    </location>
</feature>
<gene>
    <name evidence="6" type="ORF">ACFO5Q_11040</name>
</gene>
<comment type="similarity">
    <text evidence="1">Belongs to the membrane fusion protein (MFP) (TC 8.A.1) family.</text>
</comment>
<dbReference type="SUPFAM" id="SSF111369">
    <property type="entry name" value="HlyD-like secretion proteins"/>
    <property type="match status" value="1"/>
</dbReference>
<proteinExistence type="inferred from homology"/>
<evidence type="ECO:0000256" key="1">
    <source>
        <dbReference type="ARBA" id="ARBA00009477"/>
    </source>
</evidence>
<feature type="domain" description="Multidrug resistance protein MdtA-like barrel-sandwich hybrid" evidence="3">
    <location>
        <begin position="66"/>
        <end position="187"/>
    </location>
</feature>
<dbReference type="PANTHER" id="PTHR30469">
    <property type="entry name" value="MULTIDRUG RESISTANCE PROTEIN MDTA"/>
    <property type="match status" value="1"/>
</dbReference>
<dbReference type="EMBL" id="JBHSCR010000007">
    <property type="protein sequence ID" value="MFC4348383.1"/>
    <property type="molecule type" value="Genomic_DNA"/>
</dbReference>
<evidence type="ECO:0000256" key="2">
    <source>
        <dbReference type="SAM" id="Coils"/>
    </source>
</evidence>
<sequence>MNSGRLILGAIFLTLAGAAAWLLIGDGDVGERGRGPRAVSVVTTSADLRTFTDIVEALGTANARESVTLTPRVSDTVRAVHFDDGDIVKAGQVLVELEDIEEKAQLQEAEANLREAERSFRRIENLVKQGNASPAALDTERRRLDEARFRVEASAARLADQRIKAPFDGLLGLRQVSEGSLITPNTPITTIDAIDTIKLDFSVPERFIATLKPGQEVEAKVSAYPDRLFKGVVTTIDSRVDPVTRSVIVRAEIPNDDNALRPGLLMRVEVINRSWQAIGVPEESVVPTGGKTYVFVVKGDDAERREVTLGLRRPGYVEVTSGLEAGERVVTEGTMRLGRAGMKVIDMAADKAAGGAS</sequence>
<dbReference type="InterPro" id="IPR006143">
    <property type="entry name" value="RND_pump_MFP"/>
</dbReference>
<dbReference type="Gene3D" id="2.40.420.20">
    <property type="match status" value="1"/>
</dbReference>
<dbReference type="RefSeq" id="WP_082719762.1">
    <property type="nucleotide sequence ID" value="NZ_JBHSCR010000007.1"/>
</dbReference>
<dbReference type="Gene3D" id="2.40.30.170">
    <property type="match status" value="1"/>
</dbReference>
<dbReference type="InterPro" id="IPR058637">
    <property type="entry name" value="YknX-like_C"/>
</dbReference>
<dbReference type="Pfam" id="PF25989">
    <property type="entry name" value="YknX_C"/>
    <property type="match status" value="1"/>
</dbReference>
<accession>A0ABV8UB34</accession>
<protein>
    <submittedName>
        <fullName evidence="6">Efflux RND transporter periplasmic adaptor subunit</fullName>
    </submittedName>
</protein>
<reference evidence="7" key="1">
    <citation type="journal article" date="2019" name="Int. J. Syst. Evol. Microbiol.">
        <title>The Global Catalogue of Microorganisms (GCM) 10K type strain sequencing project: providing services to taxonomists for standard genome sequencing and annotation.</title>
        <authorList>
            <consortium name="The Broad Institute Genomics Platform"/>
            <consortium name="The Broad Institute Genome Sequencing Center for Infectious Disease"/>
            <person name="Wu L."/>
            <person name="Ma J."/>
        </authorList>
    </citation>
    <scope>NUCLEOTIDE SEQUENCE [LARGE SCALE GENOMIC DNA]</scope>
    <source>
        <strain evidence="7">CGMCC 1.15304</strain>
    </source>
</reference>
<keyword evidence="2" id="KW-0175">Coiled coil</keyword>
<dbReference type="Gene3D" id="2.40.50.100">
    <property type="match status" value="1"/>
</dbReference>
<name>A0ABV8UB34_9PROT</name>
<dbReference type="Pfam" id="PF25917">
    <property type="entry name" value="BSH_RND"/>
    <property type="match status" value="1"/>
</dbReference>
<evidence type="ECO:0000313" key="6">
    <source>
        <dbReference type="EMBL" id="MFC4348383.1"/>
    </source>
</evidence>
<dbReference type="Gene3D" id="1.10.287.470">
    <property type="entry name" value="Helix hairpin bin"/>
    <property type="match status" value="1"/>
</dbReference>